<sequence>MSWFVYVVRFSDGRDATMDRAAVEKVLGKYRVQGVLDSEDACLFFESGCCTDVSVGLADDGRSIASLGFVRPSGDQVWDVIHEILQATGAVLIDPDGEIVVASADALVGLPVPFDEYPYTIAGSGDEMPWR</sequence>
<evidence type="ECO:0000313" key="2">
    <source>
        <dbReference type="Proteomes" id="UP000286208"/>
    </source>
</evidence>
<reference evidence="1 2" key="1">
    <citation type="submission" date="2018-11" db="EMBL/GenBank/DDBJ databases">
        <title>Rhodococcus spongicola sp. nov. and Rhodococcus xishaensis sp. nov. from marine sponges.</title>
        <authorList>
            <person name="Li L."/>
            <person name="Lin H.W."/>
        </authorList>
    </citation>
    <scope>NUCLEOTIDE SEQUENCE [LARGE SCALE GENOMIC DNA]</scope>
    <source>
        <strain evidence="1 2">CCTCC AB2014297</strain>
    </source>
</reference>
<organism evidence="1 2">
    <name type="scientific">Prescottella agglutinans</name>
    <dbReference type="NCBI Taxonomy" id="1644129"/>
    <lineage>
        <taxon>Bacteria</taxon>
        <taxon>Bacillati</taxon>
        <taxon>Actinomycetota</taxon>
        <taxon>Actinomycetes</taxon>
        <taxon>Mycobacteriales</taxon>
        <taxon>Nocardiaceae</taxon>
        <taxon>Prescottella</taxon>
    </lineage>
</organism>
<dbReference type="AlphaFoldDB" id="A0A3S3E9T3"/>
<protein>
    <submittedName>
        <fullName evidence="1">Uncharacterized protein</fullName>
    </submittedName>
</protein>
<accession>A0A3S3E9T3</accession>
<dbReference type="EMBL" id="RKLP01000006">
    <property type="protein sequence ID" value="RVW09036.1"/>
    <property type="molecule type" value="Genomic_DNA"/>
</dbReference>
<proteinExistence type="predicted"/>
<keyword evidence="2" id="KW-1185">Reference proteome</keyword>
<evidence type="ECO:0000313" key="1">
    <source>
        <dbReference type="EMBL" id="RVW09036.1"/>
    </source>
</evidence>
<dbReference type="OrthoDB" id="3380325at2"/>
<comment type="caution">
    <text evidence="1">The sequence shown here is derived from an EMBL/GenBank/DDBJ whole genome shotgun (WGS) entry which is preliminary data.</text>
</comment>
<dbReference type="RefSeq" id="WP_127916460.1">
    <property type="nucleotide sequence ID" value="NZ_RKLP01000006.1"/>
</dbReference>
<dbReference type="Proteomes" id="UP000286208">
    <property type="component" value="Unassembled WGS sequence"/>
</dbReference>
<name>A0A3S3E9T3_9NOCA</name>
<gene>
    <name evidence="1" type="ORF">EGT67_12810</name>
</gene>